<feature type="transmembrane region" description="Helical" evidence="5">
    <location>
        <begin position="82"/>
        <end position="104"/>
    </location>
</feature>
<dbReference type="InterPro" id="IPR009908">
    <property type="entry name" value="Methylamine_util_MauE"/>
</dbReference>
<dbReference type="GO" id="GO:0030416">
    <property type="term" value="P:methylamine metabolic process"/>
    <property type="evidence" value="ECO:0007669"/>
    <property type="project" value="InterPro"/>
</dbReference>
<keyword evidence="3 5" id="KW-1133">Transmembrane helix</keyword>
<sequence>MTRKGTYGWLPEVCRIVVGAVFVFSGVAKGIDPWGTALKVREYLTAFGLEALAGWSTALAVAQCVAETALGGMLLCRVRMKLTALLMLVLMGFFTLLTLVIAIWNPLDDCGCFGSALKIDNWTTFAKNVVLLAATIVVWRTWRREHFFFPFSVREAALTALFALCAGALIGYCWRNLPILDNGLYAAGTDLRRDVLCSSCMGRSMTLVYEDLQNGGEREFALTDTTWYDTTRWRYVATRSPYDSLPERARKYDFALWRGGYDRADEVVFADGVTYLMLVRDRTRWRAACRTAMERFAARVGTEARIVWVFGVEEEQNTLDPAMPEGAFGMDRATMAELLRADAGVVRLADGVVTDKRSCARLDKWMNHKTRR</sequence>
<comment type="subcellular location">
    <subcellularLocation>
        <location evidence="1">Membrane</location>
        <topology evidence="1">Multi-pass membrane protein</topology>
    </subcellularLocation>
</comment>
<evidence type="ECO:0000256" key="2">
    <source>
        <dbReference type="ARBA" id="ARBA00022692"/>
    </source>
</evidence>
<evidence type="ECO:0000256" key="4">
    <source>
        <dbReference type="ARBA" id="ARBA00023136"/>
    </source>
</evidence>
<reference evidence="7" key="1">
    <citation type="journal article" date="2021" name="PeerJ">
        <title>Extensive microbial diversity within the chicken gut microbiome revealed by metagenomics and culture.</title>
        <authorList>
            <person name="Gilroy R."/>
            <person name="Ravi A."/>
            <person name="Getino M."/>
            <person name="Pursley I."/>
            <person name="Horton D.L."/>
            <person name="Alikhan N.F."/>
            <person name="Baker D."/>
            <person name="Gharbi K."/>
            <person name="Hall N."/>
            <person name="Watson M."/>
            <person name="Adriaenssens E.M."/>
            <person name="Foster-Nyarko E."/>
            <person name="Jarju S."/>
            <person name="Secka A."/>
            <person name="Antonio M."/>
            <person name="Oren A."/>
            <person name="Chaudhuri R.R."/>
            <person name="La Ragione R."/>
            <person name="Hildebrand F."/>
            <person name="Pallen M.J."/>
        </authorList>
    </citation>
    <scope>NUCLEOTIDE SEQUENCE</scope>
    <source>
        <strain evidence="7">ChiHjej11B10-19426</strain>
    </source>
</reference>
<feature type="domain" description="Methylamine utilisation protein MauE" evidence="6">
    <location>
        <begin position="9"/>
        <end position="138"/>
    </location>
</feature>
<evidence type="ECO:0000313" key="7">
    <source>
        <dbReference type="EMBL" id="HIZ14941.1"/>
    </source>
</evidence>
<evidence type="ECO:0000256" key="5">
    <source>
        <dbReference type="SAM" id="Phobius"/>
    </source>
</evidence>
<proteinExistence type="predicted"/>
<accession>A0A9D2IL69</accession>
<evidence type="ECO:0000313" key="8">
    <source>
        <dbReference type="Proteomes" id="UP000824014"/>
    </source>
</evidence>
<dbReference type="Proteomes" id="UP000824014">
    <property type="component" value="Unassembled WGS sequence"/>
</dbReference>
<evidence type="ECO:0000259" key="6">
    <source>
        <dbReference type="Pfam" id="PF07291"/>
    </source>
</evidence>
<dbReference type="AlphaFoldDB" id="A0A9D2IL69"/>
<feature type="transmembrane region" description="Helical" evidence="5">
    <location>
        <begin position="51"/>
        <end position="75"/>
    </location>
</feature>
<reference evidence="7" key="2">
    <citation type="submission" date="2021-04" db="EMBL/GenBank/DDBJ databases">
        <authorList>
            <person name="Gilroy R."/>
        </authorList>
    </citation>
    <scope>NUCLEOTIDE SEQUENCE</scope>
    <source>
        <strain evidence="7">ChiHjej11B10-19426</strain>
    </source>
</reference>
<evidence type="ECO:0000256" key="3">
    <source>
        <dbReference type="ARBA" id="ARBA00022989"/>
    </source>
</evidence>
<feature type="transmembrane region" description="Helical" evidence="5">
    <location>
        <begin position="124"/>
        <end position="142"/>
    </location>
</feature>
<protein>
    <recommendedName>
        <fullName evidence="6">Methylamine utilisation protein MauE domain-containing protein</fullName>
    </recommendedName>
</protein>
<dbReference type="Pfam" id="PF07291">
    <property type="entry name" value="MauE"/>
    <property type="match status" value="1"/>
</dbReference>
<evidence type="ECO:0000256" key="1">
    <source>
        <dbReference type="ARBA" id="ARBA00004141"/>
    </source>
</evidence>
<dbReference type="GO" id="GO:0016020">
    <property type="term" value="C:membrane"/>
    <property type="evidence" value="ECO:0007669"/>
    <property type="project" value="UniProtKB-SubCell"/>
</dbReference>
<dbReference type="EMBL" id="DXCC01000009">
    <property type="protein sequence ID" value="HIZ14941.1"/>
    <property type="molecule type" value="Genomic_DNA"/>
</dbReference>
<name>A0A9D2IL69_9BACT</name>
<feature type="transmembrane region" description="Helical" evidence="5">
    <location>
        <begin position="12"/>
        <end position="31"/>
    </location>
</feature>
<keyword evidence="2 5" id="KW-0812">Transmembrane</keyword>
<gene>
    <name evidence="7" type="ORF">H9816_03390</name>
</gene>
<keyword evidence="4 5" id="KW-0472">Membrane</keyword>
<comment type="caution">
    <text evidence="7">The sequence shown here is derived from an EMBL/GenBank/DDBJ whole genome shotgun (WGS) entry which is preliminary data.</text>
</comment>
<feature type="transmembrane region" description="Helical" evidence="5">
    <location>
        <begin position="154"/>
        <end position="172"/>
    </location>
</feature>
<organism evidence="7 8">
    <name type="scientific">Candidatus Tidjanibacter faecipullorum</name>
    <dbReference type="NCBI Taxonomy" id="2838766"/>
    <lineage>
        <taxon>Bacteria</taxon>
        <taxon>Pseudomonadati</taxon>
        <taxon>Bacteroidota</taxon>
        <taxon>Bacteroidia</taxon>
        <taxon>Bacteroidales</taxon>
        <taxon>Rikenellaceae</taxon>
        <taxon>Tidjanibacter</taxon>
    </lineage>
</organism>